<dbReference type="STRING" id="253628.A0A0D1YMI7"/>
<dbReference type="PANTHER" id="PTHR15887:SF1">
    <property type="entry name" value="TRANSMEMBRANE PROTEIN 69"/>
    <property type="match status" value="1"/>
</dbReference>
<dbReference type="Proteomes" id="UP000053259">
    <property type="component" value="Unassembled WGS sequence"/>
</dbReference>
<feature type="transmembrane region" description="Helical" evidence="2">
    <location>
        <begin position="194"/>
        <end position="214"/>
    </location>
</feature>
<dbReference type="AlphaFoldDB" id="A0A0D1YMI7"/>
<feature type="transmembrane region" description="Helical" evidence="2">
    <location>
        <begin position="140"/>
        <end position="163"/>
    </location>
</feature>
<dbReference type="RefSeq" id="XP_016211851.1">
    <property type="nucleotide sequence ID" value="XM_016360139.1"/>
</dbReference>
<feature type="compositionally biased region" description="Acidic residues" evidence="1">
    <location>
        <begin position="340"/>
        <end position="362"/>
    </location>
</feature>
<dbReference type="OrthoDB" id="194289at2759"/>
<keyword evidence="2" id="KW-1133">Transmembrane helix</keyword>
<feature type="transmembrane region" description="Helical" evidence="2">
    <location>
        <begin position="277"/>
        <end position="295"/>
    </location>
</feature>
<sequence>MFRTQAPRGVFRSLSSLSNQAVVPRRRAPLLPSAQWSSGICTAASKRPQLWTALSKNTTQVYVRHQGKYDKPDLKHEAEVAKQKLKATPETVSTSSSIHPILHEQQTPSSGDKLHTHGSIRSDLQTIRETFNLSEVPREAYVLGLAGVIPYLATSLSTLGLAYEIKTAHDVGTGYLMKAETAEQLLNLLEPIQVGYGAVIISFLGAVHWGFEWAGYGGHKGYPRYAIGVAAPAIAWPSLLLPVQYSLIAQFLAFNFLYYADSRATRRGWAPPWYGTYRFVLTFIVGATIVLTLIGRGELIGRVDRSPGLAERARGIQMEMQAKFKAEEEAHRQQLIAQGEADDESVESLDELKDNDDSEEEKNEGGNKEGKQDEDEDQKKKSGKEKE</sequence>
<feature type="region of interest" description="Disordered" evidence="1">
    <location>
        <begin position="329"/>
        <end position="387"/>
    </location>
</feature>
<accession>A0A0D1YMI7</accession>
<feature type="transmembrane region" description="Helical" evidence="2">
    <location>
        <begin position="226"/>
        <end position="257"/>
    </location>
</feature>
<keyword evidence="4" id="KW-1185">Reference proteome</keyword>
<protein>
    <recommendedName>
        <fullName evidence="5">DUF3429 domain-containing protein</fullName>
    </recommendedName>
</protein>
<dbReference type="HOGENOM" id="CLU_045137_0_0_1"/>
<dbReference type="EMBL" id="KN847551">
    <property type="protein sequence ID" value="KIW01982.1"/>
    <property type="molecule type" value="Genomic_DNA"/>
</dbReference>
<evidence type="ECO:0008006" key="5">
    <source>
        <dbReference type="Google" id="ProtNLM"/>
    </source>
</evidence>
<evidence type="ECO:0000313" key="4">
    <source>
        <dbReference type="Proteomes" id="UP000053259"/>
    </source>
</evidence>
<proteinExistence type="predicted"/>
<organism evidence="3 4">
    <name type="scientific">Verruconis gallopava</name>
    <dbReference type="NCBI Taxonomy" id="253628"/>
    <lineage>
        <taxon>Eukaryota</taxon>
        <taxon>Fungi</taxon>
        <taxon>Dikarya</taxon>
        <taxon>Ascomycota</taxon>
        <taxon>Pezizomycotina</taxon>
        <taxon>Dothideomycetes</taxon>
        <taxon>Pleosporomycetidae</taxon>
        <taxon>Venturiales</taxon>
        <taxon>Sympoventuriaceae</taxon>
        <taxon>Verruconis</taxon>
    </lineage>
</organism>
<dbReference type="InParanoid" id="A0A0D1YMI7"/>
<feature type="compositionally biased region" description="Basic and acidic residues" evidence="1">
    <location>
        <begin position="363"/>
        <end position="387"/>
    </location>
</feature>
<reference evidence="3 4" key="1">
    <citation type="submission" date="2015-01" db="EMBL/GenBank/DDBJ databases">
        <title>The Genome Sequence of Ochroconis gallopava CBS43764.</title>
        <authorList>
            <consortium name="The Broad Institute Genomics Platform"/>
            <person name="Cuomo C."/>
            <person name="de Hoog S."/>
            <person name="Gorbushina A."/>
            <person name="Stielow B."/>
            <person name="Teixiera M."/>
            <person name="Abouelleil A."/>
            <person name="Chapman S.B."/>
            <person name="Priest M."/>
            <person name="Young S.K."/>
            <person name="Wortman J."/>
            <person name="Nusbaum C."/>
            <person name="Birren B."/>
        </authorList>
    </citation>
    <scope>NUCLEOTIDE SEQUENCE [LARGE SCALE GENOMIC DNA]</scope>
    <source>
        <strain evidence="3 4">CBS 43764</strain>
    </source>
</reference>
<dbReference type="Pfam" id="PF11911">
    <property type="entry name" value="DUF3429"/>
    <property type="match status" value="1"/>
</dbReference>
<evidence type="ECO:0000256" key="2">
    <source>
        <dbReference type="SAM" id="Phobius"/>
    </source>
</evidence>
<evidence type="ECO:0000313" key="3">
    <source>
        <dbReference type="EMBL" id="KIW01982.1"/>
    </source>
</evidence>
<keyword evidence="2" id="KW-0472">Membrane</keyword>
<dbReference type="InterPro" id="IPR021836">
    <property type="entry name" value="DUF3429"/>
</dbReference>
<name>A0A0D1YMI7_9PEZI</name>
<gene>
    <name evidence="3" type="ORF">PV09_06493</name>
</gene>
<dbReference type="GeneID" id="27314466"/>
<dbReference type="PANTHER" id="PTHR15887">
    <property type="entry name" value="TRANSMEMBRANE PROTEIN 69"/>
    <property type="match status" value="1"/>
</dbReference>
<keyword evidence="2" id="KW-0812">Transmembrane</keyword>
<dbReference type="VEuPathDB" id="FungiDB:PV09_06493"/>
<evidence type="ECO:0000256" key="1">
    <source>
        <dbReference type="SAM" id="MobiDB-lite"/>
    </source>
</evidence>